<keyword evidence="5" id="KW-1185">Reference proteome</keyword>
<dbReference type="InterPro" id="IPR035914">
    <property type="entry name" value="Sperma_CUB_dom_sf"/>
</dbReference>
<dbReference type="SUPFAM" id="SSF49854">
    <property type="entry name" value="Spermadhesin, CUB domain"/>
    <property type="match status" value="1"/>
</dbReference>
<dbReference type="SMART" id="SM00192">
    <property type="entry name" value="LDLa"/>
    <property type="match status" value="1"/>
</dbReference>
<dbReference type="Proteomes" id="UP001652620">
    <property type="component" value="Chromosome 5"/>
</dbReference>
<dbReference type="InterPro" id="IPR023415">
    <property type="entry name" value="LDLR_class-A_CS"/>
</dbReference>
<feature type="compositionally biased region" description="Pro residues" evidence="3">
    <location>
        <begin position="9"/>
        <end position="23"/>
    </location>
</feature>
<evidence type="ECO:0000313" key="6">
    <source>
        <dbReference type="RefSeq" id="XP_049314801.1"/>
    </source>
</evidence>
<evidence type="ECO:0000256" key="1">
    <source>
        <dbReference type="ARBA" id="ARBA00023157"/>
    </source>
</evidence>
<dbReference type="CDD" id="cd00112">
    <property type="entry name" value="LDLa"/>
    <property type="match status" value="1"/>
</dbReference>
<dbReference type="PANTHER" id="PTHR24652">
    <property type="entry name" value="LOW-DENSITY LIPOPROTEIN RECEPTOR CLASS A DOMAIN-CONTAINING PROTEIN 2"/>
    <property type="match status" value="1"/>
</dbReference>
<feature type="disulfide bond" evidence="2">
    <location>
        <begin position="394"/>
        <end position="409"/>
    </location>
</feature>
<sequence>MLRPTSCGPGPPLPPPPPPPPPTLSTAGGRINNKRSRLAGKCVETVAQKQLKSIVVVAESVAESKAKIATTTSSRVEAAAERLAARTAAERTEGLQSAKADDDFCIPTTTTVLDCPTTNSTKAYTTVIAESAKQNKNNNNWSIFKLPMLLATAWAATTTTLTAAVAKTDFERKSVAKQVKNETATVGVVNTTTEAAAKTTKIHANANSERSTTMATTAPSIKWLLMWLMLFGVMAQAPQHQVAAEKSKHYYMQALCKNHFLQQLYRKIDGAVLWSQNERNLDCIITFQTHSILQRFMLRFDMLQLDCNDHLYVYDGAHAVSTPKVDISCRNTKQTVSSILTRTNFVTLKYVTDNWGTDANGFKLVITSVKDPKHTCNDFTCAAREFCISPDLLCDGINHCGDNSDESVCQSETAATVFGVDMTWFVLIVVGIVLVLSAVIVGISICVCRRQEESNLNQNTAIQMRHTAETNGSSKHLHYHHGGTLSREHTQLPPTSGNWHHPAGPYGYHRILRNLSKMATKVRPIWCLANSVN</sequence>
<dbReference type="CDD" id="cd00041">
    <property type="entry name" value="CUB"/>
    <property type="match status" value="1"/>
</dbReference>
<comment type="caution">
    <text evidence="2">Lacks conserved residue(s) required for the propagation of feature annotation.</text>
</comment>
<keyword evidence="4" id="KW-1133">Transmembrane helix</keyword>
<feature type="region of interest" description="Disordered" evidence="3">
    <location>
        <begin position="473"/>
        <end position="498"/>
    </location>
</feature>
<gene>
    <name evidence="6" type="primary">LOC105224760</name>
</gene>
<reference evidence="6" key="1">
    <citation type="submission" date="2025-08" db="UniProtKB">
        <authorList>
            <consortium name="RefSeq"/>
        </authorList>
    </citation>
    <scope>IDENTIFICATION</scope>
    <source>
        <tissue evidence="6">Adult</tissue>
    </source>
</reference>
<evidence type="ECO:0000256" key="3">
    <source>
        <dbReference type="SAM" id="MobiDB-lite"/>
    </source>
</evidence>
<dbReference type="Gene3D" id="2.60.120.290">
    <property type="entry name" value="Spermadhesin, CUB domain"/>
    <property type="match status" value="1"/>
</dbReference>
<dbReference type="Pfam" id="PF00057">
    <property type="entry name" value="Ldl_recept_a"/>
    <property type="match status" value="1"/>
</dbReference>
<protein>
    <submittedName>
        <fullName evidence="6">Uncharacterized protein LOC105224760</fullName>
    </submittedName>
</protein>
<name>A0ABM3JZY8_BACDO</name>
<evidence type="ECO:0000256" key="4">
    <source>
        <dbReference type="SAM" id="Phobius"/>
    </source>
</evidence>
<dbReference type="Gene3D" id="4.10.400.10">
    <property type="entry name" value="Low-density Lipoprotein Receptor"/>
    <property type="match status" value="1"/>
</dbReference>
<dbReference type="SUPFAM" id="SSF57424">
    <property type="entry name" value="LDL receptor-like module"/>
    <property type="match status" value="1"/>
</dbReference>
<keyword evidence="1 2" id="KW-1015">Disulfide bond</keyword>
<organism evidence="5 6">
    <name type="scientific">Bactrocera dorsalis</name>
    <name type="common">Oriental fruit fly</name>
    <name type="synonym">Dacus dorsalis</name>
    <dbReference type="NCBI Taxonomy" id="27457"/>
    <lineage>
        <taxon>Eukaryota</taxon>
        <taxon>Metazoa</taxon>
        <taxon>Ecdysozoa</taxon>
        <taxon>Arthropoda</taxon>
        <taxon>Hexapoda</taxon>
        <taxon>Insecta</taxon>
        <taxon>Pterygota</taxon>
        <taxon>Neoptera</taxon>
        <taxon>Endopterygota</taxon>
        <taxon>Diptera</taxon>
        <taxon>Brachycera</taxon>
        <taxon>Muscomorpha</taxon>
        <taxon>Tephritoidea</taxon>
        <taxon>Tephritidae</taxon>
        <taxon>Bactrocera</taxon>
        <taxon>Bactrocera</taxon>
    </lineage>
</organism>
<keyword evidence="4" id="KW-0472">Membrane</keyword>
<dbReference type="RefSeq" id="XP_049314801.1">
    <property type="nucleotide sequence ID" value="XM_049458844.1"/>
</dbReference>
<evidence type="ECO:0000313" key="5">
    <source>
        <dbReference type="Proteomes" id="UP001652620"/>
    </source>
</evidence>
<feature type="region of interest" description="Disordered" evidence="3">
    <location>
        <begin position="1"/>
        <end position="28"/>
    </location>
</feature>
<dbReference type="PANTHER" id="PTHR24652:SF69">
    <property type="entry name" value="CUB DOMAIN-CONTAINING PROTEIN"/>
    <property type="match status" value="1"/>
</dbReference>
<dbReference type="InterPro" id="IPR002172">
    <property type="entry name" value="LDrepeatLR_classA_rpt"/>
</dbReference>
<feature type="transmembrane region" description="Helical" evidence="4">
    <location>
        <begin position="424"/>
        <end position="448"/>
    </location>
</feature>
<keyword evidence="4" id="KW-0812">Transmembrane</keyword>
<dbReference type="InterPro" id="IPR000859">
    <property type="entry name" value="CUB_dom"/>
</dbReference>
<proteinExistence type="predicted"/>
<dbReference type="PROSITE" id="PS50068">
    <property type="entry name" value="LDLRA_2"/>
    <property type="match status" value="1"/>
</dbReference>
<accession>A0ABM3JZY8</accession>
<dbReference type="GeneID" id="105224760"/>
<dbReference type="InterPro" id="IPR042333">
    <property type="entry name" value="LRAD2/Mig-13-like"/>
</dbReference>
<dbReference type="InterPro" id="IPR036055">
    <property type="entry name" value="LDL_receptor-like_sf"/>
</dbReference>
<evidence type="ECO:0000256" key="2">
    <source>
        <dbReference type="PROSITE-ProRule" id="PRU00124"/>
    </source>
</evidence>
<dbReference type="PROSITE" id="PS01209">
    <property type="entry name" value="LDLRA_1"/>
    <property type="match status" value="1"/>
</dbReference>